<keyword evidence="3" id="KW-0804">Transcription</keyword>
<evidence type="ECO:0000259" key="4">
    <source>
        <dbReference type="PROSITE" id="PS01124"/>
    </source>
</evidence>
<organism evidence="5 6">
    <name type="scientific">Treponema vincentii</name>
    <dbReference type="NCBI Taxonomy" id="69710"/>
    <lineage>
        <taxon>Bacteria</taxon>
        <taxon>Pseudomonadati</taxon>
        <taxon>Spirochaetota</taxon>
        <taxon>Spirochaetia</taxon>
        <taxon>Spirochaetales</taxon>
        <taxon>Treponemataceae</taxon>
        <taxon>Treponema</taxon>
    </lineage>
</organism>
<dbReference type="GO" id="GO:0043565">
    <property type="term" value="F:sequence-specific DNA binding"/>
    <property type="evidence" value="ECO:0007669"/>
    <property type="project" value="InterPro"/>
</dbReference>
<dbReference type="PANTHER" id="PTHR47893:SF1">
    <property type="entry name" value="REGULATORY PROTEIN PCHR"/>
    <property type="match status" value="1"/>
</dbReference>
<dbReference type="SMART" id="SM00342">
    <property type="entry name" value="HTH_ARAC"/>
    <property type="match status" value="1"/>
</dbReference>
<feature type="domain" description="HTH araC/xylS-type" evidence="4">
    <location>
        <begin position="189"/>
        <end position="287"/>
    </location>
</feature>
<dbReference type="PRINTS" id="PR00032">
    <property type="entry name" value="HTHARAC"/>
</dbReference>
<dbReference type="Proteomes" id="UP000464374">
    <property type="component" value="Chromosome"/>
</dbReference>
<dbReference type="KEGG" id="trz:GWP43_02710"/>
<keyword evidence="1" id="KW-0805">Transcription regulation</keyword>
<accession>A0A6P1XYW5</accession>
<dbReference type="EMBL" id="CP048020">
    <property type="protein sequence ID" value="QHX42535.1"/>
    <property type="molecule type" value="Genomic_DNA"/>
</dbReference>
<protein>
    <submittedName>
        <fullName evidence="5">Helix-turn-helix transcriptional regulator</fullName>
    </submittedName>
</protein>
<evidence type="ECO:0000256" key="3">
    <source>
        <dbReference type="ARBA" id="ARBA00023163"/>
    </source>
</evidence>
<dbReference type="InterPro" id="IPR053142">
    <property type="entry name" value="PchR_regulatory_protein"/>
</dbReference>
<evidence type="ECO:0000256" key="2">
    <source>
        <dbReference type="ARBA" id="ARBA00023125"/>
    </source>
</evidence>
<dbReference type="RefSeq" id="WP_162662504.1">
    <property type="nucleotide sequence ID" value="NZ_CP048020.1"/>
</dbReference>
<dbReference type="PROSITE" id="PS01124">
    <property type="entry name" value="HTH_ARAC_FAMILY_2"/>
    <property type="match status" value="1"/>
</dbReference>
<dbReference type="Pfam" id="PF12833">
    <property type="entry name" value="HTH_18"/>
    <property type="match status" value="1"/>
</dbReference>
<keyword evidence="2" id="KW-0238">DNA-binding</keyword>
<gene>
    <name evidence="5" type="ORF">GWP43_02710</name>
</gene>
<dbReference type="GO" id="GO:0003700">
    <property type="term" value="F:DNA-binding transcription factor activity"/>
    <property type="evidence" value="ECO:0007669"/>
    <property type="project" value="InterPro"/>
</dbReference>
<evidence type="ECO:0000313" key="6">
    <source>
        <dbReference type="Proteomes" id="UP000464374"/>
    </source>
</evidence>
<dbReference type="PANTHER" id="PTHR47893">
    <property type="entry name" value="REGULATORY PROTEIN PCHR"/>
    <property type="match status" value="1"/>
</dbReference>
<dbReference type="InterPro" id="IPR009057">
    <property type="entry name" value="Homeodomain-like_sf"/>
</dbReference>
<dbReference type="AlphaFoldDB" id="A0A6P1XYW5"/>
<dbReference type="InterPro" id="IPR018062">
    <property type="entry name" value="HTH_AraC-typ_CS"/>
</dbReference>
<dbReference type="InterPro" id="IPR020449">
    <property type="entry name" value="Tscrpt_reg_AraC-type_HTH"/>
</dbReference>
<dbReference type="PROSITE" id="PS00041">
    <property type="entry name" value="HTH_ARAC_FAMILY_1"/>
    <property type="match status" value="1"/>
</dbReference>
<dbReference type="SUPFAM" id="SSF46689">
    <property type="entry name" value="Homeodomain-like"/>
    <property type="match status" value="2"/>
</dbReference>
<name>A0A6P1XYW5_9SPIR</name>
<dbReference type="InterPro" id="IPR018060">
    <property type="entry name" value="HTH_AraC"/>
</dbReference>
<evidence type="ECO:0000256" key="1">
    <source>
        <dbReference type="ARBA" id="ARBA00023015"/>
    </source>
</evidence>
<proteinExistence type="predicted"/>
<reference evidence="5 6" key="1">
    <citation type="submission" date="2020-01" db="EMBL/GenBank/DDBJ databases">
        <title>Complete genome sequence of a human oral phylogroup 1 Treponema sp. strain ATCC 700766, originally isolated from periodontitis dental plaque.</title>
        <authorList>
            <person name="Chan Y."/>
            <person name="Huo Y.-B."/>
            <person name="Yu X.-L."/>
            <person name="Zeng H."/>
            <person name="Leung W.-K."/>
            <person name="Watt R.M."/>
        </authorList>
    </citation>
    <scope>NUCLEOTIDE SEQUENCE [LARGE SCALE GENOMIC DNA]</scope>
    <source>
        <strain evidence="5 6">OMZ 804</strain>
    </source>
</reference>
<sequence length="298" mass="34706">MNKTAEYKTAVIQLYKGVNLEFYDTETDEVYFLRGKPRNVFRIDYCKQGILEGEFENKSFSYLGEKEAAINYEKLALLKTYFPLRIYKGVSILFFLDELDEKFTAVTEIFDIDINKICTKLDLKNGWYKLKPESEITKILDALYVNTDMYDHIYFQIKILEILHYLNRLGLSAYRTAEFFSGYNINKVKKIHAFIADNLDKSISFQQLVKTEGISYTIFQKLFRQIYGDSPYSYLKKYKLKTGAFYISSTNKKIAEIAADLGYANASKFSDAFKSIYGQTPLQYRNTLTNPAKNDKNS</sequence>
<dbReference type="Gene3D" id="1.10.10.60">
    <property type="entry name" value="Homeodomain-like"/>
    <property type="match status" value="2"/>
</dbReference>
<evidence type="ECO:0000313" key="5">
    <source>
        <dbReference type="EMBL" id="QHX42535.1"/>
    </source>
</evidence>